<reference evidence="2 3" key="1">
    <citation type="submission" date="2018-10" db="EMBL/GenBank/DDBJ databases">
        <title>Falsibacillus sp. genome draft.</title>
        <authorList>
            <person name="Shi S."/>
        </authorList>
    </citation>
    <scope>NUCLEOTIDE SEQUENCE [LARGE SCALE GENOMIC DNA]</scope>
    <source>
        <strain evidence="2 3">GY 10110</strain>
    </source>
</reference>
<organism evidence="2 3">
    <name type="scientific">Falsibacillus albus</name>
    <dbReference type="NCBI Taxonomy" id="2478915"/>
    <lineage>
        <taxon>Bacteria</taxon>
        <taxon>Bacillati</taxon>
        <taxon>Bacillota</taxon>
        <taxon>Bacilli</taxon>
        <taxon>Bacillales</taxon>
        <taxon>Bacillaceae</taxon>
        <taxon>Falsibacillus</taxon>
    </lineage>
</organism>
<evidence type="ECO:0000313" key="2">
    <source>
        <dbReference type="EMBL" id="RLQ95811.1"/>
    </source>
</evidence>
<name>A0A3L7K1G9_9BACI</name>
<evidence type="ECO:0000313" key="3">
    <source>
        <dbReference type="Proteomes" id="UP000276770"/>
    </source>
</evidence>
<proteinExistence type="predicted"/>
<dbReference type="Gene3D" id="1.20.120.910">
    <property type="entry name" value="DksA, coiled-coil domain"/>
    <property type="match status" value="1"/>
</dbReference>
<dbReference type="RefSeq" id="WP_121680337.1">
    <property type="nucleotide sequence ID" value="NZ_RCVZ01000005.1"/>
</dbReference>
<gene>
    <name evidence="2" type="ORF">D9X91_09320</name>
</gene>
<dbReference type="Proteomes" id="UP000276770">
    <property type="component" value="Unassembled WGS sequence"/>
</dbReference>
<dbReference type="PROSITE" id="PS51128">
    <property type="entry name" value="ZF_DKSA_2"/>
    <property type="match status" value="1"/>
</dbReference>
<dbReference type="EMBL" id="RCVZ01000005">
    <property type="protein sequence ID" value="RLQ95811.1"/>
    <property type="molecule type" value="Genomic_DNA"/>
</dbReference>
<feature type="zinc finger region" description="dksA C4-type" evidence="1">
    <location>
        <begin position="55"/>
        <end position="79"/>
    </location>
</feature>
<keyword evidence="3" id="KW-1185">Reference proteome</keyword>
<sequence>MDNQKQQVYRQLKQAHLDLEAHQTSNVLVRHFIEQEKLDVAYALEKWEKGTFGICEMSGELIPFEMIHFLPTIRTKDEWTSIQAKYGKSRLPISP</sequence>
<evidence type="ECO:0000256" key="1">
    <source>
        <dbReference type="PROSITE-ProRule" id="PRU00510"/>
    </source>
</evidence>
<accession>A0A3L7K1G9</accession>
<protein>
    <submittedName>
        <fullName evidence="2">Uncharacterized protein</fullName>
    </submittedName>
</protein>
<dbReference type="AlphaFoldDB" id="A0A3L7K1G9"/>
<dbReference type="OrthoDB" id="2875147at2"/>
<comment type="caution">
    <text evidence="2">The sequence shown here is derived from an EMBL/GenBank/DDBJ whole genome shotgun (WGS) entry which is preliminary data.</text>
</comment>